<organism evidence="1 2">
    <name type="scientific">Chitinophaga filiformis</name>
    <name type="common">Myxococcus filiformis</name>
    <name type="synonym">Flexibacter filiformis</name>
    <dbReference type="NCBI Taxonomy" id="104663"/>
    <lineage>
        <taxon>Bacteria</taxon>
        <taxon>Pseudomonadati</taxon>
        <taxon>Bacteroidota</taxon>
        <taxon>Chitinophagia</taxon>
        <taxon>Chitinophagales</taxon>
        <taxon>Chitinophagaceae</taxon>
        <taxon>Chitinophaga</taxon>
    </lineage>
</organism>
<sequence>MSLKQPNNNAHVKLAHLLKPNTNLKSHVYSQHDKVFKKIIDSTNKQQQEIQALKQIDPNGMKTVVQF</sequence>
<reference evidence="1 2" key="1">
    <citation type="submission" date="2022-04" db="EMBL/GenBank/DDBJ databases">
        <title>The arsenic-methylating capacity of Chitinophaga filiformis YT5 during chitin decomposition.</title>
        <authorList>
            <person name="Chen G."/>
            <person name="Liang Y."/>
        </authorList>
    </citation>
    <scope>NUCLEOTIDE SEQUENCE [LARGE SCALE GENOMIC DNA]</scope>
    <source>
        <strain evidence="1 2">YT5</strain>
    </source>
</reference>
<accession>A0ABY4HWI7</accession>
<evidence type="ECO:0000313" key="2">
    <source>
        <dbReference type="Proteomes" id="UP000830198"/>
    </source>
</evidence>
<evidence type="ECO:0000313" key="1">
    <source>
        <dbReference type="EMBL" id="UPK67952.1"/>
    </source>
</evidence>
<name>A0ABY4HWI7_CHIFI</name>
<dbReference type="EMBL" id="CP095855">
    <property type="protein sequence ID" value="UPK67952.1"/>
    <property type="molecule type" value="Genomic_DNA"/>
</dbReference>
<proteinExistence type="predicted"/>
<keyword evidence="2" id="KW-1185">Reference proteome</keyword>
<protein>
    <submittedName>
        <fullName evidence="1">Uncharacterized protein</fullName>
    </submittedName>
</protein>
<gene>
    <name evidence="1" type="ORF">MYF79_23655</name>
</gene>
<dbReference type="RefSeq" id="WP_247810294.1">
    <property type="nucleotide sequence ID" value="NZ_CP095855.1"/>
</dbReference>
<dbReference type="Proteomes" id="UP000830198">
    <property type="component" value="Chromosome"/>
</dbReference>